<evidence type="ECO:0000313" key="2">
    <source>
        <dbReference type="Proteomes" id="UP000006330"/>
    </source>
</evidence>
<accession>K5ZUD3</accession>
<protein>
    <submittedName>
        <fullName evidence="1">Uncharacterized protein</fullName>
    </submittedName>
</protein>
<dbReference type="AlphaFoldDB" id="K5ZUD3"/>
<dbReference type="HOGENOM" id="CLU_3375059_0_0_10"/>
<gene>
    <name evidence="1" type="ORF">HMPREF1076_02453</name>
</gene>
<comment type="caution">
    <text evidence="1">The sequence shown here is derived from an EMBL/GenBank/DDBJ whole genome shotgun (WGS) entry which is preliminary data.</text>
</comment>
<dbReference type="Proteomes" id="UP000006330">
    <property type="component" value="Unassembled WGS sequence"/>
</dbReference>
<sequence>MNIMSVNGLWRKQTYFLFVHFRKGKHTFINITDI</sequence>
<proteinExistence type="predicted"/>
<name>K5ZUD3_9BACT</name>
<organism evidence="1 2">
    <name type="scientific">Parabacteroides goldsteinii CL02T12C30</name>
    <dbReference type="NCBI Taxonomy" id="999418"/>
    <lineage>
        <taxon>Bacteria</taxon>
        <taxon>Pseudomonadati</taxon>
        <taxon>Bacteroidota</taxon>
        <taxon>Bacteroidia</taxon>
        <taxon>Bacteroidales</taxon>
        <taxon>Tannerellaceae</taxon>
        <taxon>Parabacteroides</taxon>
    </lineage>
</organism>
<reference evidence="1 2" key="1">
    <citation type="submission" date="2012-02" db="EMBL/GenBank/DDBJ databases">
        <title>The Genome Sequence of Parabacteroides goldsteinii CL02T12C30.</title>
        <authorList>
            <consortium name="The Broad Institute Genome Sequencing Platform"/>
            <person name="Earl A."/>
            <person name="Ward D."/>
            <person name="Feldgarden M."/>
            <person name="Gevers D."/>
            <person name="Zitomersky N.L."/>
            <person name="Coyne M.J."/>
            <person name="Comstock L.E."/>
            <person name="Young S.K."/>
            <person name="Zeng Q."/>
            <person name="Gargeya S."/>
            <person name="Fitzgerald M."/>
            <person name="Haas B."/>
            <person name="Abouelleil A."/>
            <person name="Alvarado L."/>
            <person name="Arachchi H.M."/>
            <person name="Berlin A."/>
            <person name="Chapman S.B."/>
            <person name="Gearin G."/>
            <person name="Goldberg J."/>
            <person name="Griggs A."/>
            <person name="Gujja S."/>
            <person name="Hansen M."/>
            <person name="Heiman D."/>
            <person name="Howarth C."/>
            <person name="Larimer J."/>
            <person name="Lui A."/>
            <person name="MacDonald P.J.P."/>
            <person name="McCowen C."/>
            <person name="Montmayeur A."/>
            <person name="Murphy C."/>
            <person name="Neiman D."/>
            <person name="Pearson M."/>
            <person name="Priest M."/>
            <person name="Roberts A."/>
            <person name="Saif S."/>
            <person name="Shea T."/>
            <person name="Sisk P."/>
            <person name="Stolte C."/>
            <person name="Sykes S."/>
            <person name="Wortman J."/>
            <person name="Nusbaum C."/>
            <person name="Birren B."/>
        </authorList>
    </citation>
    <scope>NUCLEOTIDE SEQUENCE [LARGE SCALE GENOMIC DNA]</scope>
    <source>
        <strain evidence="1 2">CL02T12C30</strain>
    </source>
</reference>
<dbReference type="EMBL" id="AGZO01000017">
    <property type="protein sequence ID" value="EKN15116.1"/>
    <property type="molecule type" value="Genomic_DNA"/>
</dbReference>
<evidence type="ECO:0000313" key="1">
    <source>
        <dbReference type="EMBL" id="EKN15116.1"/>
    </source>
</evidence>